<evidence type="ECO:0000313" key="2">
    <source>
        <dbReference type="EMBL" id="KAF4713601.1"/>
    </source>
</evidence>
<feature type="region of interest" description="Disordered" evidence="1">
    <location>
        <begin position="182"/>
        <end position="201"/>
    </location>
</feature>
<organism evidence="2 3">
    <name type="scientific">Perkinsus olseni</name>
    <name type="common">Perkinsus atlanticus</name>
    <dbReference type="NCBI Taxonomy" id="32597"/>
    <lineage>
        <taxon>Eukaryota</taxon>
        <taxon>Sar</taxon>
        <taxon>Alveolata</taxon>
        <taxon>Perkinsozoa</taxon>
        <taxon>Perkinsea</taxon>
        <taxon>Perkinsida</taxon>
        <taxon>Perkinsidae</taxon>
        <taxon>Perkinsus</taxon>
    </lineage>
</organism>
<dbReference type="EMBL" id="JABANM010026045">
    <property type="protein sequence ID" value="KAF4713601.1"/>
    <property type="molecule type" value="Genomic_DNA"/>
</dbReference>
<name>A0A7J6QZP0_PEROL</name>
<protein>
    <submittedName>
        <fullName evidence="2">Uncharacterized protein</fullName>
    </submittedName>
</protein>
<feature type="region of interest" description="Disordered" evidence="1">
    <location>
        <begin position="221"/>
        <end position="248"/>
    </location>
</feature>
<proteinExistence type="predicted"/>
<accession>A0A7J6QZP0</accession>
<dbReference type="AlphaFoldDB" id="A0A7J6QZP0"/>
<comment type="caution">
    <text evidence="2">The sequence shown here is derived from an EMBL/GenBank/DDBJ whole genome shotgun (WGS) entry which is preliminary data.</text>
</comment>
<evidence type="ECO:0000313" key="3">
    <source>
        <dbReference type="Proteomes" id="UP000574390"/>
    </source>
</evidence>
<dbReference type="Proteomes" id="UP000574390">
    <property type="component" value="Unassembled WGS sequence"/>
</dbReference>
<evidence type="ECO:0000256" key="1">
    <source>
        <dbReference type="SAM" id="MobiDB-lite"/>
    </source>
</evidence>
<feature type="compositionally biased region" description="Polar residues" evidence="1">
    <location>
        <begin position="191"/>
        <end position="200"/>
    </location>
</feature>
<reference evidence="2 3" key="1">
    <citation type="submission" date="2020-04" db="EMBL/GenBank/DDBJ databases">
        <title>Perkinsus olseni comparative genomics.</title>
        <authorList>
            <person name="Bogema D.R."/>
        </authorList>
    </citation>
    <scope>NUCLEOTIDE SEQUENCE [LARGE SCALE GENOMIC DNA]</scope>
    <source>
        <strain evidence="2">ATCC PRA-205</strain>
    </source>
</reference>
<gene>
    <name evidence="2" type="ORF">FOZ62_029799</name>
</gene>
<feature type="compositionally biased region" description="Polar residues" evidence="1">
    <location>
        <begin position="227"/>
        <end position="248"/>
    </location>
</feature>
<sequence>MVSKVSSITTILVWLQDYNIFINAPFTRGGSTRLSLCAIKKRCEVKEFHGSYGNEYVFGYHDDKWASGMKFSKRSEDGRLRTDRVECSGGNGGQVVSWTPVEGVACMDDKVCFEDPIWAMNIQIPQGTSNTRETFSQKMFLKVFKGSTTGDLSCNSLRKQLCSLYKDAAWRHPVKSVIEEVNEEDSGKAHQGQTTASQAPSPVAAANLDQLVHHRRPARYNFPRQPKSASMSDTFQDTSKLSSYESNV</sequence>